<evidence type="ECO:0000313" key="1">
    <source>
        <dbReference type="EMBL" id="KRY14961.1"/>
    </source>
</evidence>
<keyword evidence="2" id="KW-1185">Reference proteome</keyword>
<organism evidence="1 2">
    <name type="scientific">Trichinella patagoniensis</name>
    <dbReference type="NCBI Taxonomy" id="990121"/>
    <lineage>
        <taxon>Eukaryota</taxon>
        <taxon>Metazoa</taxon>
        <taxon>Ecdysozoa</taxon>
        <taxon>Nematoda</taxon>
        <taxon>Enoplea</taxon>
        <taxon>Dorylaimia</taxon>
        <taxon>Trichinellida</taxon>
        <taxon>Trichinellidae</taxon>
        <taxon>Trichinella</taxon>
    </lineage>
</organism>
<comment type="caution">
    <text evidence="1">The sequence shown here is derived from an EMBL/GenBank/DDBJ whole genome shotgun (WGS) entry which is preliminary data.</text>
</comment>
<evidence type="ECO:0000313" key="2">
    <source>
        <dbReference type="Proteomes" id="UP000054783"/>
    </source>
</evidence>
<sequence length="70" mass="8409">MDKIHFFHYELEKLNIYLTKPHSFDVGQFGCIYCVFVLTKEKLLARLEWIDLCIRCQTLSVQFFTFTIVN</sequence>
<reference evidence="1 2" key="1">
    <citation type="submission" date="2015-01" db="EMBL/GenBank/DDBJ databases">
        <title>Evolution of Trichinella species and genotypes.</title>
        <authorList>
            <person name="Korhonen P.K."/>
            <person name="Edoardo P."/>
            <person name="Giuseppe L.R."/>
            <person name="Gasser R.B."/>
        </authorList>
    </citation>
    <scope>NUCLEOTIDE SEQUENCE [LARGE SCALE GENOMIC DNA]</scope>
    <source>
        <strain evidence="1">ISS2496</strain>
    </source>
</reference>
<dbReference type="Proteomes" id="UP000054783">
    <property type="component" value="Unassembled WGS sequence"/>
</dbReference>
<dbReference type="EMBL" id="JYDQ01000105">
    <property type="protein sequence ID" value="KRY14961.1"/>
    <property type="molecule type" value="Genomic_DNA"/>
</dbReference>
<protein>
    <submittedName>
        <fullName evidence="1">Uncharacterized protein</fullName>
    </submittedName>
</protein>
<proteinExistence type="predicted"/>
<dbReference type="AlphaFoldDB" id="A0A0V0ZQY8"/>
<gene>
    <name evidence="1" type="ORF">T12_4680</name>
</gene>
<accession>A0A0V0ZQY8</accession>
<name>A0A0V0ZQY8_9BILA</name>